<dbReference type="Proteomes" id="UP000061010">
    <property type="component" value="Chromosome"/>
</dbReference>
<proteinExistence type="inferred from homology"/>
<feature type="compositionally biased region" description="Basic and acidic residues" evidence="3">
    <location>
        <begin position="199"/>
        <end position="210"/>
    </location>
</feature>
<evidence type="ECO:0000313" key="5">
    <source>
        <dbReference type="EMBL" id="ALJ26669.1"/>
    </source>
</evidence>
<keyword evidence="2" id="KW-0184">Conjugation</keyword>
<organism evidence="5 6">
    <name type="scientific">Stenotrophomonas acidaminiphila</name>
    <dbReference type="NCBI Taxonomy" id="128780"/>
    <lineage>
        <taxon>Bacteria</taxon>
        <taxon>Pseudomonadati</taxon>
        <taxon>Pseudomonadota</taxon>
        <taxon>Gammaproteobacteria</taxon>
        <taxon>Lysobacterales</taxon>
        <taxon>Lysobacteraceae</taxon>
        <taxon>Stenotrophomonas</taxon>
    </lineage>
</organism>
<keyword evidence="6" id="KW-1185">Reference proteome</keyword>
<feature type="region of interest" description="Disordered" evidence="3">
    <location>
        <begin position="143"/>
        <end position="168"/>
    </location>
</feature>
<dbReference type="PATRIC" id="fig|128780.6.peg.211"/>
<dbReference type="OrthoDB" id="1634048at2"/>
<sequence>MESLHFGITSGKHGTAANHLAYITRDGHYAARNDLITTGHGNMPSFAIDNPMLLWKASDKHERKNGSIFHSYTVSLPNVLTVDQLIELAWQQSRQLAGPKPFQFALHLSRSSLQERPNPHVHIVICDRLPDGIERSPEQMFKRYNPTHPEKGGCRKDSGGKAPQALHGHVTEQRKAAANEINAALAKYGHELRVDHRSLRERGINRKPERYLGPAKIRKMTKEERATYVQKRRGEP</sequence>
<dbReference type="EMBL" id="CP012900">
    <property type="protein sequence ID" value="ALJ26669.1"/>
    <property type="molecule type" value="Genomic_DNA"/>
</dbReference>
<dbReference type="Gene3D" id="3.30.930.30">
    <property type="match status" value="1"/>
</dbReference>
<feature type="compositionally biased region" description="Basic and acidic residues" evidence="3">
    <location>
        <begin position="220"/>
        <end position="236"/>
    </location>
</feature>
<reference evidence="5 6" key="1">
    <citation type="journal article" date="2015" name="Genome Announc.">
        <title>Complete Genome Sequencing of Stenotrophomonas acidaminiphila ZAC14D2_NAIMI4_2, a Multidrug-Resistant Strain Isolated from Sediments of a Polluted River in Mexico, Uncovers New Antibiotic Resistance Genes and a Novel Class-II Lasso Peptide Biosynthesis Gene Cluster.</title>
        <authorList>
            <person name="Vinuesa P."/>
            <person name="Ochoa-Sanchez L.E."/>
        </authorList>
    </citation>
    <scope>NUCLEOTIDE SEQUENCE [LARGE SCALE GENOMIC DNA]</scope>
    <source>
        <strain evidence="5 6">ZAC14D2_NAIMI4_2</strain>
    </source>
</reference>
<name>A0A0S1AV81_9GAMM</name>
<dbReference type="InterPro" id="IPR005053">
    <property type="entry name" value="MobA_MobL"/>
</dbReference>
<comment type="similarity">
    <text evidence="1">Belongs to the MobA/MobL family.</text>
</comment>
<dbReference type="KEGG" id="sacz:AOT14_02080"/>
<evidence type="ECO:0000259" key="4">
    <source>
        <dbReference type="Pfam" id="PF03389"/>
    </source>
</evidence>
<accession>A0A0S1AV81</accession>
<evidence type="ECO:0000256" key="3">
    <source>
        <dbReference type="SAM" id="MobiDB-lite"/>
    </source>
</evidence>
<feature type="domain" description="MobA/MobL protein" evidence="4">
    <location>
        <begin position="42"/>
        <end position="218"/>
    </location>
</feature>
<protein>
    <submittedName>
        <fullName evidence="5">Mobilization protein A</fullName>
    </submittedName>
</protein>
<feature type="region of interest" description="Disordered" evidence="3">
    <location>
        <begin position="199"/>
        <end position="236"/>
    </location>
</feature>
<feature type="compositionally biased region" description="Basic and acidic residues" evidence="3">
    <location>
        <begin position="148"/>
        <end position="159"/>
    </location>
</feature>
<evidence type="ECO:0000256" key="2">
    <source>
        <dbReference type="ARBA" id="ARBA00022971"/>
    </source>
</evidence>
<gene>
    <name evidence="5" type="primary">mobA_1</name>
    <name evidence="5" type="ORF">AOT14_02080</name>
</gene>
<dbReference type="AlphaFoldDB" id="A0A0S1AV81"/>
<evidence type="ECO:0000313" key="6">
    <source>
        <dbReference type="Proteomes" id="UP000061010"/>
    </source>
</evidence>
<dbReference type="Pfam" id="PF03389">
    <property type="entry name" value="MobA_MobL"/>
    <property type="match status" value="1"/>
</dbReference>
<evidence type="ECO:0000256" key="1">
    <source>
        <dbReference type="ARBA" id="ARBA00010873"/>
    </source>
</evidence>